<evidence type="ECO:0000256" key="2">
    <source>
        <dbReference type="ARBA" id="ARBA00022448"/>
    </source>
</evidence>
<feature type="domain" description="TonB-dependent receptor plug" evidence="8">
    <location>
        <begin position="134"/>
        <end position="232"/>
    </location>
</feature>
<keyword evidence="4" id="KW-0812">Transmembrane</keyword>
<proteinExistence type="predicted"/>
<reference evidence="10 11" key="1">
    <citation type="submission" date="2018-06" db="EMBL/GenBank/DDBJ databases">
        <title>Genomic Encyclopedia of Archaeal and Bacterial Type Strains, Phase II (KMG-II): from individual species to whole genera.</title>
        <authorList>
            <person name="Goeker M."/>
        </authorList>
    </citation>
    <scope>NUCLEOTIDE SEQUENCE [LARGE SCALE GENOMIC DNA]</scope>
    <source>
        <strain evidence="10 11">DSM 23241</strain>
    </source>
</reference>
<feature type="chain" id="PRO_5016088920" evidence="7">
    <location>
        <begin position="22"/>
        <end position="1094"/>
    </location>
</feature>
<name>A0A2W7RSF7_9BACT</name>
<evidence type="ECO:0000256" key="4">
    <source>
        <dbReference type="ARBA" id="ARBA00022692"/>
    </source>
</evidence>
<evidence type="ECO:0000256" key="7">
    <source>
        <dbReference type="SAM" id="SignalP"/>
    </source>
</evidence>
<dbReference type="InterPro" id="IPR057601">
    <property type="entry name" value="Oar-like_b-barrel"/>
</dbReference>
<keyword evidence="5" id="KW-0472">Membrane</keyword>
<feature type="domain" description="TonB-dependent transporter Oar-like beta-barrel" evidence="9">
    <location>
        <begin position="235"/>
        <end position="1035"/>
    </location>
</feature>
<dbReference type="InterPro" id="IPR039426">
    <property type="entry name" value="TonB-dep_rcpt-like"/>
</dbReference>
<protein>
    <submittedName>
        <fullName evidence="10">TonB-dependent receptor-like protein</fullName>
    </submittedName>
</protein>
<dbReference type="AlphaFoldDB" id="A0A2W7RSF7"/>
<dbReference type="Pfam" id="PF13620">
    <property type="entry name" value="CarboxypepD_reg"/>
    <property type="match status" value="1"/>
</dbReference>
<feature type="signal peptide" evidence="7">
    <location>
        <begin position="1"/>
        <end position="21"/>
    </location>
</feature>
<organism evidence="10 11">
    <name type="scientific">Hydrotalea sandarakina</name>
    <dbReference type="NCBI Taxonomy" id="1004304"/>
    <lineage>
        <taxon>Bacteria</taxon>
        <taxon>Pseudomonadati</taxon>
        <taxon>Bacteroidota</taxon>
        <taxon>Chitinophagia</taxon>
        <taxon>Chitinophagales</taxon>
        <taxon>Chitinophagaceae</taxon>
        <taxon>Hydrotalea</taxon>
    </lineage>
</organism>
<sequence>MLRKLLLMFALFIGAISYATAQETTSDVQGRVMDGNTPIQGAVVTAVHLPTGTKYVTTTRKDGRYNLANMKVGGPYQITVTFLGYRTEQQDNIFLVLGQEFKADFSLTPAANELKTVEVKGLRQDKVFNTGHTGSQEIVSRAQIERLPTINRSLQDFTRLTPSANGLSFGGMNSSYNNITVDGANFNNAFGLASTLGGQTSSQPISLDAIEQIQVNISPYDVRQGSFAGAGVNTVTRSGTNQVKGSVYTYIRTPGLQGYNVRTNTVPRPSYTYNLRGASIGAPIIENKLFIFVSAESERISQPATTYVAAKPGQASVPGVISQAVADTLDALKNFLIQKYGYNPGNYQNYNYNTYSDKLTARLDWNVGKNSTFTLKYNYLKSYRDIAASNSGAPNGNRQPSLTGLPFSGSGYRINNNFNIVIGELNTRFSNRVSNKLQIGYTALRDFRASLSGADFPMVDIMNGQGQSYTAFGYEPFTYNNKLNTNVFQFSDILTVYKGNHEITLGTQNYIKRFVNGFAPNYAGDYQFNTLTDFYNSAINGAPTAKNYTLQYALTPDGSFPYARVGANELGVFAQDKWRMKDNFTLTYGLRLDAPIFTNSFTANPYASQLQFRYGKTYDVGHKPNTQVLISPRIGFNWDPNHNHQTQIRGGFGLFAGPPPFVWISNQASNNGVQFGSFFQATTNPATGQPWVFSPNINTYRPSSTSPNTSYNLVFTDPHFKYPQVMKVSSAVDQKLPGNIVATVELTYSKDVNGVYFQNVNLPSTGTPLVGPDNRLRYSSPKIWSGAGGATVTNPNISSAILMANTNKGYAYTATVQFQRSVKNLTTSIAYTYSQAKNVNDGGSIAQSMWRDRPTHGDLNSDELGYAGYYQPHRVIGYAQYRFEYGKHYATSIGFVFEAATAGVGSYTYQGDLVNAATGGNSSLIYIPKTQSDIVLVPVNTGGGGAITDTRTPDIIWNQLNNFIQQDPYLSKHRGQYAERNAVVLPWYKHLDMNVTQDFYIKAGKNRHTLRLTFDLINVGNFLNPNWGIAKTFTNTSFLKFEGIAQSGVNAGKPMFSFLYQDPKNQIPQVNSFQDNTSIFSRWQGQIGIRYLFN</sequence>
<dbReference type="InterPro" id="IPR036942">
    <property type="entry name" value="Beta-barrel_TonB_sf"/>
</dbReference>
<evidence type="ECO:0000313" key="10">
    <source>
        <dbReference type="EMBL" id="PZX63668.1"/>
    </source>
</evidence>
<dbReference type="Gene3D" id="2.170.130.10">
    <property type="entry name" value="TonB-dependent receptor, plug domain"/>
    <property type="match status" value="1"/>
</dbReference>
<keyword evidence="6" id="KW-0998">Cell outer membrane</keyword>
<keyword evidence="10" id="KW-0675">Receptor</keyword>
<keyword evidence="3" id="KW-1134">Transmembrane beta strand</keyword>
<dbReference type="PANTHER" id="PTHR30069:SF46">
    <property type="entry name" value="OAR PROTEIN"/>
    <property type="match status" value="1"/>
</dbReference>
<dbReference type="SUPFAM" id="SSF49464">
    <property type="entry name" value="Carboxypeptidase regulatory domain-like"/>
    <property type="match status" value="1"/>
</dbReference>
<gene>
    <name evidence="10" type="ORF">LX80_01319</name>
</gene>
<dbReference type="GO" id="GO:0044718">
    <property type="term" value="P:siderophore transmembrane transport"/>
    <property type="evidence" value="ECO:0007669"/>
    <property type="project" value="TreeGrafter"/>
</dbReference>
<evidence type="ECO:0000256" key="5">
    <source>
        <dbReference type="ARBA" id="ARBA00023136"/>
    </source>
</evidence>
<comment type="subcellular location">
    <subcellularLocation>
        <location evidence="1">Cell outer membrane</location>
        <topology evidence="1">Multi-pass membrane protein</topology>
    </subcellularLocation>
</comment>
<evidence type="ECO:0000259" key="8">
    <source>
        <dbReference type="Pfam" id="PF07715"/>
    </source>
</evidence>
<dbReference type="PANTHER" id="PTHR30069">
    <property type="entry name" value="TONB-DEPENDENT OUTER MEMBRANE RECEPTOR"/>
    <property type="match status" value="1"/>
</dbReference>
<dbReference type="Pfam" id="PF07715">
    <property type="entry name" value="Plug"/>
    <property type="match status" value="1"/>
</dbReference>
<dbReference type="Pfam" id="PF25183">
    <property type="entry name" value="OMP_b-brl_4"/>
    <property type="match status" value="1"/>
</dbReference>
<evidence type="ECO:0000256" key="6">
    <source>
        <dbReference type="ARBA" id="ARBA00023237"/>
    </source>
</evidence>
<dbReference type="GO" id="GO:0015344">
    <property type="term" value="F:siderophore uptake transmembrane transporter activity"/>
    <property type="evidence" value="ECO:0007669"/>
    <property type="project" value="TreeGrafter"/>
</dbReference>
<comment type="caution">
    <text evidence="10">The sequence shown here is derived from an EMBL/GenBank/DDBJ whole genome shotgun (WGS) entry which is preliminary data.</text>
</comment>
<evidence type="ECO:0000313" key="11">
    <source>
        <dbReference type="Proteomes" id="UP000249720"/>
    </source>
</evidence>
<dbReference type="GO" id="GO:0009279">
    <property type="term" value="C:cell outer membrane"/>
    <property type="evidence" value="ECO:0007669"/>
    <property type="project" value="UniProtKB-SubCell"/>
</dbReference>
<dbReference type="Proteomes" id="UP000249720">
    <property type="component" value="Unassembled WGS sequence"/>
</dbReference>
<dbReference type="SUPFAM" id="SSF56935">
    <property type="entry name" value="Porins"/>
    <property type="match status" value="1"/>
</dbReference>
<dbReference type="EMBL" id="QKZV01000003">
    <property type="protein sequence ID" value="PZX63668.1"/>
    <property type="molecule type" value="Genomic_DNA"/>
</dbReference>
<dbReference type="InterPro" id="IPR012910">
    <property type="entry name" value="Plug_dom"/>
</dbReference>
<keyword evidence="7" id="KW-0732">Signal</keyword>
<keyword evidence="11" id="KW-1185">Reference proteome</keyword>
<dbReference type="Gene3D" id="2.40.170.20">
    <property type="entry name" value="TonB-dependent receptor, beta-barrel domain"/>
    <property type="match status" value="1"/>
</dbReference>
<dbReference type="InterPro" id="IPR008969">
    <property type="entry name" value="CarboxyPept-like_regulatory"/>
</dbReference>
<dbReference type="Gene3D" id="2.60.40.1120">
    <property type="entry name" value="Carboxypeptidase-like, regulatory domain"/>
    <property type="match status" value="1"/>
</dbReference>
<dbReference type="RefSeq" id="WP_170120393.1">
    <property type="nucleotide sequence ID" value="NZ_QKZV01000003.1"/>
</dbReference>
<evidence type="ECO:0000259" key="9">
    <source>
        <dbReference type="Pfam" id="PF25183"/>
    </source>
</evidence>
<accession>A0A2W7RSF7</accession>
<keyword evidence="2" id="KW-0813">Transport</keyword>
<evidence type="ECO:0000256" key="3">
    <source>
        <dbReference type="ARBA" id="ARBA00022452"/>
    </source>
</evidence>
<evidence type="ECO:0000256" key="1">
    <source>
        <dbReference type="ARBA" id="ARBA00004571"/>
    </source>
</evidence>
<dbReference type="InterPro" id="IPR037066">
    <property type="entry name" value="Plug_dom_sf"/>
</dbReference>